<name>A0A0H5RUM3_9EUKA</name>
<reference evidence="1" key="1">
    <citation type="submission" date="2015-04" db="EMBL/GenBank/DDBJ databases">
        <title>The genome sequence of the plant pathogenic Rhizarian Plasmodiophora brassicae reveals insights in its biotrophic life cycle and the origin of chitin synthesis.</title>
        <authorList>
            <person name="Schwelm A."/>
            <person name="Fogelqvist J."/>
            <person name="Knaust A."/>
            <person name="Julke S."/>
            <person name="Lilja T."/>
            <person name="Dhandapani V."/>
            <person name="Bonilla-Rosso G."/>
            <person name="Karlsson M."/>
            <person name="Shevchenko A."/>
            <person name="Choi S.R."/>
            <person name="Kim H.G."/>
            <person name="Park J.Y."/>
            <person name="Lim Y.P."/>
            <person name="Ludwig-Muller J."/>
            <person name="Dixelius C."/>
        </authorList>
    </citation>
    <scope>NUCLEOTIDE SEQUENCE</scope>
    <source>
        <tissue evidence="1">Potato root galls</tissue>
    </source>
</reference>
<feature type="non-terminal residue" evidence="1">
    <location>
        <position position="1"/>
    </location>
</feature>
<organism evidence="1">
    <name type="scientific">Spongospora subterranea</name>
    <dbReference type="NCBI Taxonomy" id="70186"/>
    <lineage>
        <taxon>Eukaryota</taxon>
        <taxon>Sar</taxon>
        <taxon>Rhizaria</taxon>
        <taxon>Endomyxa</taxon>
        <taxon>Phytomyxea</taxon>
        <taxon>Plasmodiophorida</taxon>
        <taxon>Plasmodiophoridae</taxon>
        <taxon>Spongospora</taxon>
    </lineage>
</organism>
<dbReference type="EMBL" id="HACM01011997">
    <property type="protein sequence ID" value="CRZ12439.1"/>
    <property type="molecule type" value="Transcribed_RNA"/>
</dbReference>
<accession>A0A0H5RUM3</accession>
<proteinExistence type="predicted"/>
<protein>
    <submittedName>
        <fullName evidence="1">Uncharacterized protein</fullName>
    </submittedName>
</protein>
<sequence>FICCVSESSQGQEMENTTFPLFPLLEQLFEKTIAVGHFACSSSDATLIAQKTFDNFSDDDLTEYCKLEVGQIPPIDFTSPSSELTGNRRKRIRENGTTRLANTLTDMNRINEKVYDMLAQQIRNADGADAAVTSPELAVDVIESLELEDHEKVQAFDVILDPAKAKLFF</sequence>
<dbReference type="AlphaFoldDB" id="A0A0H5RUM3"/>
<evidence type="ECO:0000313" key="1">
    <source>
        <dbReference type="EMBL" id="CRZ12439.1"/>
    </source>
</evidence>